<dbReference type="Gene3D" id="1.20.200.10">
    <property type="entry name" value="Fumarase/aspartase (Central domain)"/>
    <property type="match status" value="1"/>
</dbReference>
<name>A0ABY1LN64_9MICO</name>
<dbReference type="RefSeq" id="WP_079706465.1">
    <property type="nucleotide sequence ID" value="NZ_FUZO01000002.1"/>
</dbReference>
<keyword evidence="1" id="KW-0456">Lyase</keyword>
<evidence type="ECO:0000313" key="2">
    <source>
        <dbReference type="EMBL" id="SKC67463.1"/>
    </source>
</evidence>
<dbReference type="SUPFAM" id="SSF48557">
    <property type="entry name" value="L-aspartase-like"/>
    <property type="match status" value="1"/>
</dbReference>
<gene>
    <name evidence="2" type="ORF">SAMN06295973_2702</name>
</gene>
<comment type="caution">
    <text evidence="2">The sequence shown here is derived from an EMBL/GenBank/DDBJ whole genome shotgun (WGS) entry which is preliminary data.</text>
</comment>
<proteinExistence type="predicted"/>
<dbReference type="InterPro" id="IPR001106">
    <property type="entry name" value="Aromatic_Lyase"/>
</dbReference>
<dbReference type="EMBL" id="FUZO01000002">
    <property type="protein sequence ID" value="SKC67463.1"/>
    <property type="molecule type" value="Genomic_DNA"/>
</dbReference>
<organism evidence="2 3">
    <name type="scientific">Plantibacter cousiniae</name>
    <name type="common">nom. nud.</name>
    <dbReference type="NCBI Taxonomy" id="199709"/>
    <lineage>
        <taxon>Bacteria</taxon>
        <taxon>Bacillati</taxon>
        <taxon>Actinomycetota</taxon>
        <taxon>Actinomycetes</taxon>
        <taxon>Micrococcales</taxon>
        <taxon>Microbacteriaceae</taxon>
        <taxon>Plantibacter</taxon>
    </lineage>
</organism>
<dbReference type="InterPro" id="IPR008948">
    <property type="entry name" value="L-Aspartase-like"/>
</dbReference>
<keyword evidence="3" id="KW-1185">Reference proteome</keyword>
<evidence type="ECO:0000256" key="1">
    <source>
        <dbReference type="ARBA" id="ARBA00023239"/>
    </source>
</evidence>
<dbReference type="Proteomes" id="UP000190827">
    <property type="component" value="Unassembled WGS sequence"/>
</dbReference>
<evidence type="ECO:0000313" key="3">
    <source>
        <dbReference type="Proteomes" id="UP000190827"/>
    </source>
</evidence>
<accession>A0ABY1LN64</accession>
<dbReference type="PANTHER" id="PTHR10362">
    <property type="entry name" value="HISTIDINE AMMONIA-LYASE"/>
    <property type="match status" value="1"/>
</dbReference>
<dbReference type="Pfam" id="PF00221">
    <property type="entry name" value="Lyase_aromatic"/>
    <property type="match status" value="1"/>
</dbReference>
<protein>
    <submittedName>
        <fullName evidence="2">Histidine ammonia-lyase</fullName>
    </submittedName>
</protein>
<reference evidence="2 3" key="1">
    <citation type="submission" date="2017-02" db="EMBL/GenBank/DDBJ databases">
        <authorList>
            <person name="Varghese N."/>
            <person name="Submissions S."/>
        </authorList>
    </citation>
    <scope>NUCLEOTIDE SEQUENCE [LARGE SCALE GENOMIC DNA]</scope>
    <source>
        <strain evidence="2 3">VKM Ac-1787</strain>
    </source>
</reference>
<sequence>MIEIAGALGIDELRRIADLEEEAFVPRTMLDRLASAHDEARDLAEHAAVYGRSTGVGANKDTAVAGDGDAHARRLLRSHAVDAGEAVPDRVVRAMLAVRLNQLAAGGSGIEPAVVAALAEMLRRDALPTVRTLGSIGTGDLTALAGTALTLLGERPASTPLEPLDAWGSASALSFISSSALTIARAALAVTELRVLDRAWSGVCALSFHALDGNAQAFAEASAGASAAPGVEAAAAALRALIGPAPEPARIQDPFALRIAAITQGVVATATDRLADQVAALIGAAQENPLYVLGADAGSRAVLHHGAFFQAQLAAELDATALALAQTSTVTLSRLRLLNEPAFTGLPPFLGDGEPGASGLMMVEYVAASAVADIRHAAQPAALGTIVLSRGAEEDAPFAAQAVAQLEDAVVATRTLIACELLGAVRLVRRRGVAGRLTGALADVFARASASLGTDDADRDLRPDLERATALLTEIADLVEGR</sequence>